<protein>
    <submittedName>
        <fullName evidence="3">Endonuclease/exonuclease/phosphatase (EEP) superfamily protein YafD</fullName>
    </submittedName>
</protein>
<feature type="transmembrane region" description="Helical" evidence="1">
    <location>
        <begin position="79"/>
        <end position="98"/>
    </location>
</feature>
<organism evidence="3 4">
    <name type="scientific">Prosthecobacter vanneervenii</name>
    <dbReference type="NCBI Taxonomy" id="48466"/>
    <lineage>
        <taxon>Bacteria</taxon>
        <taxon>Pseudomonadati</taxon>
        <taxon>Verrucomicrobiota</taxon>
        <taxon>Verrucomicrobiia</taxon>
        <taxon>Verrucomicrobiales</taxon>
        <taxon>Verrucomicrobiaceae</taxon>
        <taxon>Prosthecobacter</taxon>
    </lineage>
</organism>
<feature type="domain" description="Endonuclease/exonuclease/phosphatase" evidence="2">
    <location>
        <begin position="118"/>
        <end position="319"/>
    </location>
</feature>
<sequence>MTDDAPPAEPTAPAPVPPRRFLSWRGMSEALAVAALACTWLASLGRHHWLLDLMSHFRLQHVVACAVVLLYALLRRRTWLVVAALVSLFWNAQIIHAVDQTAEPPAAPTGKPLRLMIYNVLATNTRHEEVINHVLQADADIVCLEEVNDTWQQSLEPLRRKYPHRVEELIGGFFGIACYTRLPLKSSEVRRFTIWRLPVLVLNLDHLGTPLTFIGLHTEPPIGGVRAEEWRGHLSGIAALVAGLSSEVIVAGDFNATPWCEGMRLLREKSGLDFRSVAPVWPPTWGRHLPTMIPIDHVLLRRGLIVQKRTLGPELGSDHCPVLVEIVRATP</sequence>
<accession>A0A7W7Y780</accession>
<dbReference type="InterPro" id="IPR036691">
    <property type="entry name" value="Endo/exonu/phosph_ase_sf"/>
</dbReference>
<keyword evidence="3" id="KW-0378">Hydrolase</keyword>
<dbReference type="InterPro" id="IPR005135">
    <property type="entry name" value="Endo/exonuclease/phosphatase"/>
</dbReference>
<keyword evidence="1" id="KW-0812">Transmembrane</keyword>
<dbReference type="EMBL" id="JACHIG010000001">
    <property type="protein sequence ID" value="MBB5030866.1"/>
    <property type="molecule type" value="Genomic_DNA"/>
</dbReference>
<proteinExistence type="predicted"/>
<dbReference type="GO" id="GO:0004519">
    <property type="term" value="F:endonuclease activity"/>
    <property type="evidence" value="ECO:0007669"/>
    <property type="project" value="UniProtKB-KW"/>
</dbReference>
<dbReference type="Pfam" id="PF03372">
    <property type="entry name" value="Exo_endo_phos"/>
    <property type="match status" value="1"/>
</dbReference>
<keyword evidence="3" id="KW-0540">Nuclease</keyword>
<keyword evidence="3" id="KW-0269">Exonuclease</keyword>
<dbReference type="Proteomes" id="UP000590740">
    <property type="component" value="Unassembled WGS sequence"/>
</dbReference>
<gene>
    <name evidence="3" type="ORF">HNQ65_000420</name>
</gene>
<evidence type="ECO:0000256" key="1">
    <source>
        <dbReference type="SAM" id="Phobius"/>
    </source>
</evidence>
<keyword evidence="3" id="KW-0255">Endonuclease</keyword>
<keyword evidence="1" id="KW-0472">Membrane</keyword>
<dbReference type="AlphaFoldDB" id="A0A7W7Y780"/>
<feature type="transmembrane region" description="Helical" evidence="1">
    <location>
        <begin position="57"/>
        <end position="74"/>
    </location>
</feature>
<reference evidence="3 4" key="1">
    <citation type="submission" date="2020-08" db="EMBL/GenBank/DDBJ databases">
        <title>Genomic Encyclopedia of Type Strains, Phase IV (KMG-IV): sequencing the most valuable type-strain genomes for metagenomic binning, comparative biology and taxonomic classification.</title>
        <authorList>
            <person name="Goeker M."/>
        </authorList>
    </citation>
    <scope>NUCLEOTIDE SEQUENCE [LARGE SCALE GENOMIC DNA]</scope>
    <source>
        <strain evidence="3 4">DSM 12252</strain>
    </source>
</reference>
<dbReference type="RefSeq" id="WP_184337818.1">
    <property type="nucleotide sequence ID" value="NZ_JACHIG010000001.1"/>
</dbReference>
<evidence type="ECO:0000313" key="4">
    <source>
        <dbReference type="Proteomes" id="UP000590740"/>
    </source>
</evidence>
<name>A0A7W7Y780_9BACT</name>
<evidence type="ECO:0000313" key="3">
    <source>
        <dbReference type="EMBL" id="MBB5030866.1"/>
    </source>
</evidence>
<dbReference type="Gene3D" id="3.60.10.10">
    <property type="entry name" value="Endonuclease/exonuclease/phosphatase"/>
    <property type="match status" value="1"/>
</dbReference>
<comment type="caution">
    <text evidence="3">The sequence shown here is derived from an EMBL/GenBank/DDBJ whole genome shotgun (WGS) entry which is preliminary data.</text>
</comment>
<evidence type="ECO:0000259" key="2">
    <source>
        <dbReference type="Pfam" id="PF03372"/>
    </source>
</evidence>
<keyword evidence="4" id="KW-1185">Reference proteome</keyword>
<dbReference type="GO" id="GO:0004527">
    <property type="term" value="F:exonuclease activity"/>
    <property type="evidence" value="ECO:0007669"/>
    <property type="project" value="UniProtKB-KW"/>
</dbReference>
<dbReference type="SUPFAM" id="SSF56219">
    <property type="entry name" value="DNase I-like"/>
    <property type="match status" value="1"/>
</dbReference>
<keyword evidence="1" id="KW-1133">Transmembrane helix</keyword>